<dbReference type="GO" id="GO:0005737">
    <property type="term" value="C:cytoplasm"/>
    <property type="evidence" value="ECO:0007669"/>
    <property type="project" value="TreeGrafter"/>
</dbReference>
<dbReference type="PANTHER" id="PTHR13847">
    <property type="entry name" value="SARCOSINE DEHYDROGENASE-RELATED"/>
    <property type="match status" value="1"/>
</dbReference>
<dbReference type="PANTHER" id="PTHR13847:SF287">
    <property type="entry name" value="FAD-DEPENDENT OXIDOREDUCTASE DOMAIN-CONTAINING PROTEIN 1"/>
    <property type="match status" value="1"/>
</dbReference>
<evidence type="ECO:0000313" key="3">
    <source>
        <dbReference type="EMBL" id="ORL62352.1"/>
    </source>
</evidence>
<protein>
    <submittedName>
        <fullName evidence="3">FAD-dependent oxidoreductase</fullName>
    </submittedName>
</protein>
<dbReference type="OrthoDB" id="9806257at2"/>
<dbReference type="GO" id="GO:0016491">
    <property type="term" value="F:oxidoreductase activity"/>
    <property type="evidence" value="ECO:0007669"/>
    <property type="project" value="UniProtKB-KW"/>
</dbReference>
<dbReference type="Gene3D" id="3.50.50.60">
    <property type="entry name" value="FAD/NAD(P)-binding domain"/>
    <property type="match status" value="1"/>
</dbReference>
<evidence type="ECO:0000313" key="4">
    <source>
        <dbReference type="Proteomes" id="UP000193675"/>
    </source>
</evidence>
<reference evidence="3 4" key="1">
    <citation type="submission" date="2017-04" db="EMBL/GenBank/DDBJ databases">
        <title>Presence of VIM-2 positive Pseudomonas species in chickens and their surrounding environment.</title>
        <authorList>
            <person name="Zhang R."/>
        </authorList>
    </citation>
    <scope>NUCLEOTIDE SEQUENCE [LARGE SCALE GENOMIC DNA]</scope>
    <source>
        <strain evidence="3 4">DZ-C18</strain>
    </source>
</reference>
<dbReference type="EMBL" id="NBWC01000029">
    <property type="protein sequence ID" value="ORL62352.1"/>
    <property type="molecule type" value="Genomic_DNA"/>
</dbReference>
<dbReference type="RefSeq" id="WP_084858099.1">
    <property type="nucleotide sequence ID" value="NZ_JAOTEI010000047.1"/>
</dbReference>
<dbReference type="InterPro" id="IPR036188">
    <property type="entry name" value="FAD/NAD-bd_sf"/>
</dbReference>
<sequence>MAQIYDTLIIGAGIAGASLGYRLAGQRQVLMLEREAQPGYHSTGRSAAMFMEAYGTPQIQALTRASRAFYEQPPADFCEHPLLEPRGCLYVANTEQRDMLEATYAQNLANGTDVRLLDRDAALALVPSLRSEALCGAVHEQGAMDLDVHALHQGFLRGYRAAGGELRCNTELIQAYYLDDLWQVSLADGSHVQARQLVNAAGAWADQVAEQCGVAKIGLQPCRRSAFTFPGPAEEDFSRWPAVIGVDESFYFKPDAGQLLGSPANADPVEPQDAAPEELDVALGIYNIEAMTTLQIRRPSHSWAGLRSFVADGDLVIGFDPGTPTFFWLAAQGGYGIQSAAGASRLAADLLLGQPLCPSLTAQGVSPEQLSPARLLQP</sequence>
<organism evidence="3 4">
    <name type="scientific">Pseudomonas putida</name>
    <name type="common">Arthrobacter siderocapsulatus</name>
    <dbReference type="NCBI Taxonomy" id="303"/>
    <lineage>
        <taxon>Bacteria</taxon>
        <taxon>Pseudomonadati</taxon>
        <taxon>Pseudomonadota</taxon>
        <taxon>Gammaproteobacteria</taxon>
        <taxon>Pseudomonadales</taxon>
        <taxon>Pseudomonadaceae</taxon>
        <taxon>Pseudomonas</taxon>
    </lineage>
</organism>
<dbReference type="Proteomes" id="UP000193675">
    <property type="component" value="Unassembled WGS sequence"/>
</dbReference>
<evidence type="ECO:0000256" key="1">
    <source>
        <dbReference type="ARBA" id="ARBA00023002"/>
    </source>
</evidence>
<keyword evidence="1" id="KW-0560">Oxidoreductase</keyword>
<accession>A0A1X0ZRZ9</accession>
<dbReference type="SUPFAM" id="SSF51905">
    <property type="entry name" value="FAD/NAD(P)-binding domain"/>
    <property type="match status" value="1"/>
</dbReference>
<proteinExistence type="predicted"/>
<dbReference type="Pfam" id="PF01266">
    <property type="entry name" value="DAO"/>
    <property type="match status" value="1"/>
</dbReference>
<name>A0A1X0ZRZ9_PSEPU</name>
<dbReference type="AlphaFoldDB" id="A0A1X0ZRZ9"/>
<evidence type="ECO:0000259" key="2">
    <source>
        <dbReference type="Pfam" id="PF01266"/>
    </source>
</evidence>
<feature type="domain" description="FAD dependent oxidoreductase" evidence="2">
    <location>
        <begin position="6"/>
        <end position="350"/>
    </location>
</feature>
<gene>
    <name evidence="3" type="ORF">B7H17_18165</name>
</gene>
<dbReference type="InterPro" id="IPR006076">
    <property type="entry name" value="FAD-dep_OxRdtase"/>
</dbReference>
<dbReference type="Gene3D" id="3.30.9.10">
    <property type="entry name" value="D-Amino Acid Oxidase, subunit A, domain 2"/>
    <property type="match status" value="1"/>
</dbReference>
<comment type="caution">
    <text evidence="3">The sequence shown here is derived from an EMBL/GenBank/DDBJ whole genome shotgun (WGS) entry which is preliminary data.</text>
</comment>